<proteinExistence type="predicted"/>
<dbReference type="EMBL" id="ML179299">
    <property type="protein sequence ID" value="THU91724.1"/>
    <property type="molecule type" value="Genomic_DNA"/>
</dbReference>
<dbReference type="Proteomes" id="UP000297245">
    <property type="component" value="Unassembled WGS sequence"/>
</dbReference>
<dbReference type="OrthoDB" id="2854034at2759"/>
<organism evidence="2 3">
    <name type="scientific">Dendrothele bispora (strain CBS 962.96)</name>
    <dbReference type="NCBI Taxonomy" id="1314807"/>
    <lineage>
        <taxon>Eukaryota</taxon>
        <taxon>Fungi</taxon>
        <taxon>Dikarya</taxon>
        <taxon>Basidiomycota</taxon>
        <taxon>Agaricomycotina</taxon>
        <taxon>Agaricomycetes</taxon>
        <taxon>Agaricomycetidae</taxon>
        <taxon>Agaricales</taxon>
        <taxon>Agaricales incertae sedis</taxon>
        <taxon>Dendrothele</taxon>
    </lineage>
</organism>
<keyword evidence="3" id="KW-1185">Reference proteome</keyword>
<reference evidence="2 3" key="1">
    <citation type="journal article" date="2019" name="Nat. Ecol. Evol.">
        <title>Megaphylogeny resolves global patterns of mushroom evolution.</title>
        <authorList>
            <person name="Varga T."/>
            <person name="Krizsan K."/>
            <person name="Foldi C."/>
            <person name="Dima B."/>
            <person name="Sanchez-Garcia M."/>
            <person name="Sanchez-Ramirez S."/>
            <person name="Szollosi G.J."/>
            <person name="Szarkandi J.G."/>
            <person name="Papp V."/>
            <person name="Albert L."/>
            <person name="Andreopoulos W."/>
            <person name="Angelini C."/>
            <person name="Antonin V."/>
            <person name="Barry K.W."/>
            <person name="Bougher N.L."/>
            <person name="Buchanan P."/>
            <person name="Buyck B."/>
            <person name="Bense V."/>
            <person name="Catcheside P."/>
            <person name="Chovatia M."/>
            <person name="Cooper J."/>
            <person name="Damon W."/>
            <person name="Desjardin D."/>
            <person name="Finy P."/>
            <person name="Geml J."/>
            <person name="Haridas S."/>
            <person name="Hughes K."/>
            <person name="Justo A."/>
            <person name="Karasinski D."/>
            <person name="Kautmanova I."/>
            <person name="Kiss B."/>
            <person name="Kocsube S."/>
            <person name="Kotiranta H."/>
            <person name="LaButti K.M."/>
            <person name="Lechner B.E."/>
            <person name="Liimatainen K."/>
            <person name="Lipzen A."/>
            <person name="Lukacs Z."/>
            <person name="Mihaltcheva S."/>
            <person name="Morgado L.N."/>
            <person name="Niskanen T."/>
            <person name="Noordeloos M.E."/>
            <person name="Ohm R.A."/>
            <person name="Ortiz-Santana B."/>
            <person name="Ovrebo C."/>
            <person name="Racz N."/>
            <person name="Riley R."/>
            <person name="Savchenko A."/>
            <person name="Shiryaev A."/>
            <person name="Soop K."/>
            <person name="Spirin V."/>
            <person name="Szebenyi C."/>
            <person name="Tomsovsky M."/>
            <person name="Tulloss R.E."/>
            <person name="Uehling J."/>
            <person name="Grigoriev I.V."/>
            <person name="Vagvolgyi C."/>
            <person name="Papp T."/>
            <person name="Martin F.M."/>
            <person name="Miettinen O."/>
            <person name="Hibbett D.S."/>
            <person name="Nagy L.G."/>
        </authorList>
    </citation>
    <scope>NUCLEOTIDE SEQUENCE [LARGE SCALE GENOMIC DNA]</scope>
    <source>
        <strain evidence="2 3">CBS 962.96</strain>
    </source>
</reference>
<evidence type="ECO:0000313" key="2">
    <source>
        <dbReference type="EMBL" id="THU91724.1"/>
    </source>
</evidence>
<evidence type="ECO:0008006" key="4">
    <source>
        <dbReference type="Google" id="ProtNLM"/>
    </source>
</evidence>
<dbReference type="Gene3D" id="3.10.450.50">
    <property type="match status" value="1"/>
</dbReference>
<evidence type="ECO:0000313" key="3">
    <source>
        <dbReference type="Proteomes" id="UP000297245"/>
    </source>
</evidence>
<accession>A0A4S8LQT1</accession>
<feature type="region of interest" description="Disordered" evidence="1">
    <location>
        <begin position="32"/>
        <end position="51"/>
    </location>
</feature>
<dbReference type="AlphaFoldDB" id="A0A4S8LQT1"/>
<protein>
    <recommendedName>
        <fullName evidence="4">SnoaL-like domain-containing protein</fullName>
    </recommendedName>
</protein>
<gene>
    <name evidence="2" type="ORF">K435DRAFT_840895</name>
</gene>
<evidence type="ECO:0000256" key="1">
    <source>
        <dbReference type="SAM" id="MobiDB-lite"/>
    </source>
</evidence>
<dbReference type="SUPFAM" id="SSF54427">
    <property type="entry name" value="NTF2-like"/>
    <property type="match status" value="1"/>
</dbReference>
<sequence length="137" mass="14762">MTTPKVQTVLNYYELLNEGKITEAHELLDDNVSVHTPSGSKSSKAEVQQTAQDLDKHVQSKAEIHEAKEIDGKVVVVGVSKFTIKSGASNDHQAVVGIKSLGAEKAPFKVVFEFSGNKISSAKYEADVNVQGYSATI</sequence>
<dbReference type="InterPro" id="IPR032710">
    <property type="entry name" value="NTF2-like_dom_sf"/>
</dbReference>
<name>A0A4S8LQT1_DENBC</name>
<feature type="compositionally biased region" description="Polar residues" evidence="1">
    <location>
        <begin position="33"/>
        <end position="51"/>
    </location>
</feature>